<feature type="domain" description="Glycosyl hydrolase family 13 catalytic" evidence="3">
    <location>
        <begin position="138"/>
        <end position="495"/>
    </location>
</feature>
<dbReference type="Pfam" id="PF02903">
    <property type="entry name" value="Alpha-amylase_N"/>
    <property type="match status" value="1"/>
</dbReference>
<dbReference type="RefSeq" id="WP_137642637.1">
    <property type="nucleotide sequence ID" value="NZ_BJEA01000010.1"/>
</dbReference>
<dbReference type="SMART" id="SM00642">
    <property type="entry name" value="Aamy"/>
    <property type="match status" value="1"/>
</dbReference>
<dbReference type="InterPro" id="IPR004185">
    <property type="entry name" value="Glyco_hydro_13_lg-like_dom"/>
</dbReference>
<evidence type="ECO:0000313" key="5">
    <source>
        <dbReference type="Proteomes" id="UP001589691"/>
    </source>
</evidence>
<dbReference type="Gene3D" id="3.20.20.80">
    <property type="entry name" value="Glycosidases"/>
    <property type="match status" value="1"/>
</dbReference>
<dbReference type="InterPro" id="IPR013783">
    <property type="entry name" value="Ig-like_fold"/>
</dbReference>
<dbReference type="InterPro" id="IPR017853">
    <property type="entry name" value="GH"/>
</dbReference>
<dbReference type="Gene3D" id="3.90.400.10">
    <property type="entry name" value="Oligo-1,6-glucosidase, Domain 2"/>
    <property type="match status" value="1"/>
</dbReference>
<dbReference type="CDD" id="cd02857">
    <property type="entry name" value="E_set_CDase_PDE_N"/>
    <property type="match status" value="1"/>
</dbReference>
<keyword evidence="1 4" id="KW-0378">Hydrolase</keyword>
<keyword evidence="5" id="KW-1185">Reference proteome</keyword>
<sequence>MQLAGIEHRPESEDAAVVGKFQVLLRLKTPLQTIQRVEVNYADPYLWPTHQPLQRADLHPGVQTESQQYWCVTLTVPTRRLMYAFRVVDQTGQSMGYGDAGFFKDQSAEWAQASQYFHYPFTWTSAPPTWAGQTVWYQIFPDRFADGDDQRNPGHVRAWGQLPVTRSSVYGGDLAGITDHLDDLATLGINGLYLCPLFAAPSNHKYDPTNEFQIDPQFGDEADLHRLVQVAHAHGMKIMLDAVFNHLGAQAPQWQSVLKFGASSPYADWFDVASWPVRTQPVPNYATFGTEPTMPKLNTQLPAVQAYLAAVARYWTVHFDIDAWRFDVADEVAPVLWRALTATLRTLKPDIYLVGEAWHRAQALVGPGKFDAAMNYPLTRLIAPLFNRTLSPASYVAKTNRQLMQYRWPNQAVMLNALDTHDTPRLWTTLHGHLARFKAALALLMLLPGSPCLYYGTEIGLRGGADPDNRRCMDWQPTADGRRLREFVKQLVKFRRQNAPQLNAPTIKWASGADWLTLQRGQLCAQFNLSARVQPIQIAGDVQLGNGVIAGVLVADGFVITRQ</sequence>
<dbReference type="PANTHER" id="PTHR10357:SF210">
    <property type="entry name" value="MALTODEXTRIN GLUCOSIDASE"/>
    <property type="match status" value="1"/>
</dbReference>
<evidence type="ECO:0000256" key="2">
    <source>
        <dbReference type="ARBA" id="ARBA00023295"/>
    </source>
</evidence>
<dbReference type="Pfam" id="PF00128">
    <property type="entry name" value="Alpha-amylase"/>
    <property type="match status" value="1"/>
</dbReference>
<gene>
    <name evidence="4" type="ORF">ACFFLI_11145</name>
</gene>
<dbReference type="Gene3D" id="2.60.40.10">
    <property type="entry name" value="Immunoglobulins"/>
    <property type="match status" value="1"/>
</dbReference>
<dbReference type="PANTHER" id="PTHR10357">
    <property type="entry name" value="ALPHA-AMYLASE FAMILY MEMBER"/>
    <property type="match status" value="1"/>
</dbReference>
<evidence type="ECO:0000256" key="1">
    <source>
        <dbReference type="ARBA" id="ARBA00022801"/>
    </source>
</evidence>
<dbReference type="InterPro" id="IPR006047">
    <property type="entry name" value="GH13_cat_dom"/>
</dbReference>
<dbReference type="Proteomes" id="UP001589691">
    <property type="component" value="Unassembled WGS sequence"/>
</dbReference>
<comment type="caution">
    <text evidence="4">The sequence shown here is derived from an EMBL/GenBank/DDBJ whole genome shotgun (WGS) entry which is preliminary data.</text>
</comment>
<proteinExistence type="predicted"/>
<dbReference type="EMBL" id="JBHLZY010000025">
    <property type="protein sequence ID" value="MFB9770419.1"/>
    <property type="molecule type" value="Genomic_DNA"/>
</dbReference>
<dbReference type="CDD" id="cd11338">
    <property type="entry name" value="AmyAc_CMD"/>
    <property type="match status" value="1"/>
</dbReference>
<dbReference type="EC" id="3.2.1.-" evidence="4"/>
<dbReference type="SUPFAM" id="SSF51445">
    <property type="entry name" value="(Trans)glycosidases"/>
    <property type="match status" value="1"/>
</dbReference>
<dbReference type="SUPFAM" id="SSF81296">
    <property type="entry name" value="E set domains"/>
    <property type="match status" value="1"/>
</dbReference>
<evidence type="ECO:0000313" key="4">
    <source>
        <dbReference type="EMBL" id="MFB9770419.1"/>
    </source>
</evidence>
<organism evidence="4 5">
    <name type="scientific">Lactiplantibacillus modestisalitolerans</name>
    <dbReference type="NCBI Taxonomy" id="1457219"/>
    <lineage>
        <taxon>Bacteria</taxon>
        <taxon>Bacillati</taxon>
        <taxon>Bacillota</taxon>
        <taxon>Bacilli</taxon>
        <taxon>Lactobacillales</taxon>
        <taxon>Lactobacillaceae</taxon>
        <taxon>Lactiplantibacillus</taxon>
    </lineage>
</organism>
<protein>
    <submittedName>
        <fullName evidence="4">Glycoside hydrolase family 13 protein</fullName>
        <ecNumber evidence="4">3.2.1.-</ecNumber>
    </submittedName>
</protein>
<keyword evidence="2 4" id="KW-0326">Glycosidase</keyword>
<dbReference type="InterPro" id="IPR014756">
    <property type="entry name" value="Ig_E-set"/>
</dbReference>
<accession>A0ABV5WW84</accession>
<dbReference type="GO" id="GO:0016798">
    <property type="term" value="F:hydrolase activity, acting on glycosyl bonds"/>
    <property type="evidence" value="ECO:0007669"/>
    <property type="project" value="UniProtKB-KW"/>
</dbReference>
<reference evidence="4 5" key="1">
    <citation type="submission" date="2024-09" db="EMBL/GenBank/DDBJ databases">
        <authorList>
            <person name="Sun Q."/>
            <person name="Mori K."/>
        </authorList>
    </citation>
    <scope>NUCLEOTIDE SEQUENCE [LARGE SCALE GENOMIC DNA]</scope>
    <source>
        <strain evidence="4 5">TBRC 4576</strain>
    </source>
</reference>
<evidence type="ECO:0000259" key="3">
    <source>
        <dbReference type="SMART" id="SM00642"/>
    </source>
</evidence>
<dbReference type="InterPro" id="IPR045857">
    <property type="entry name" value="O16G_dom_2"/>
</dbReference>
<name>A0ABV5WW84_9LACO</name>